<dbReference type="OMA" id="PEMSDSK"/>
<dbReference type="SUPFAM" id="SSF56784">
    <property type="entry name" value="HAD-like"/>
    <property type="match status" value="1"/>
</dbReference>
<dbReference type="Gene3D" id="3.40.50.1000">
    <property type="entry name" value="HAD superfamily/HAD-like"/>
    <property type="match status" value="1"/>
</dbReference>
<dbReference type="NCBIfam" id="TIGR01509">
    <property type="entry name" value="HAD-SF-IA-v3"/>
    <property type="match status" value="1"/>
</dbReference>
<dbReference type="AlphaFoldDB" id="A0A090L817"/>
<evidence type="ECO:0000313" key="3">
    <source>
        <dbReference type="WBParaSite" id="SRAE_2000062000.1"/>
    </source>
</evidence>
<sequence>MLYRPKITHAIFDLDGTLLDSEVIYTKANIATLEKHGVDGKLFTVSVKFGMAGKKQQEAIKYLLQKLQIDDKITVEEYKKTYDIALEELLPSAKLFPGAIEIVEYFKKNSIPLAICTGSNEWEFNLKTKNHQDLIKHFDVIVLCGSDPDVKFGKPHPDAFIVTMNRFSTIPESPMNCIVFEDAPNGVFAAVSARCQVVMIPEYEDSQIEDAKKKATIVLKSLFEFNPEEFMLPPK</sequence>
<organism evidence="1">
    <name type="scientific">Strongyloides ratti</name>
    <name type="common">Parasitic roundworm</name>
    <dbReference type="NCBI Taxonomy" id="34506"/>
    <lineage>
        <taxon>Eukaryota</taxon>
        <taxon>Metazoa</taxon>
        <taxon>Ecdysozoa</taxon>
        <taxon>Nematoda</taxon>
        <taxon>Chromadorea</taxon>
        <taxon>Rhabditida</taxon>
        <taxon>Tylenchina</taxon>
        <taxon>Panagrolaimomorpha</taxon>
        <taxon>Strongyloidoidea</taxon>
        <taxon>Strongyloididae</taxon>
        <taxon>Strongyloides</taxon>
    </lineage>
</organism>
<dbReference type="CTD" id="36378310"/>
<dbReference type="InterPro" id="IPR023214">
    <property type="entry name" value="HAD_sf"/>
</dbReference>
<evidence type="ECO:0000313" key="1">
    <source>
        <dbReference type="EMBL" id="CEF65946.1"/>
    </source>
</evidence>
<dbReference type="SFLD" id="SFLDG01129">
    <property type="entry name" value="C1.5:_HAD__Beta-PGM__Phosphata"/>
    <property type="match status" value="1"/>
</dbReference>
<dbReference type="InterPro" id="IPR006439">
    <property type="entry name" value="HAD-SF_hydro_IA"/>
</dbReference>
<dbReference type="Gene3D" id="1.10.150.240">
    <property type="entry name" value="Putative phosphatase, domain 2"/>
    <property type="match status" value="1"/>
</dbReference>
<gene>
    <name evidence="1 3 4" type="ORF">SRAE_2000062000</name>
</gene>
<dbReference type="EMBL" id="LN609529">
    <property type="protein sequence ID" value="CEF65946.1"/>
    <property type="molecule type" value="Genomic_DNA"/>
</dbReference>
<dbReference type="STRING" id="34506.A0A090L817"/>
<dbReference type="WormBase" id="SRAE_2000062000">
    <property type="protein sequence ID" value="SRP01450"/>
    <property type="gene ID" value="WBGene00260816"/>
</dbReference>
<dbReference type="FunFam" id="3.40.50.1000:FF:000055">
    <property type="entry name" value="Haloacid dehalogenase-like hydrolase family protein"/>
    <property type="match status" value="1"/>
</dbReference>
<dbReference type="eggNOG" id="KOG2914">
    <property type="taxonomic scope" value="Eukaryota"/>
</dbReference>
<dbReference type="PANTHER" id="PTHR18901:SF38">
    <property type="entry name" value="PSEUDOURIDINE-5'-PHOSPHATASE"/>
    <property type="match status" value="1"/>
</dbReference>
<name>A0A090L817_STRRB</name>
<reference evidence="1 2" key="1">
    <citation type="submission" date="2014-09" db="EMBL/GenBank/DDBJ databases">
        <authorList>
            <person name="Martin A.A."/>
        </authorList>
    </citation>
    <scope>NUCLEOTIDE SEQUENCE</scope>
    <source>
        <strain evidence="2">ED321</strain>
        <strain evidence="1">ED321 Heterogonic</strain>
    </source>
</reference>
<dbReference type="GO" id="GO:0016791">
    <property type="term" value="F:phosphatase activity"/>
    <property type="evidence" value="ECO:0007669"/>
    <property type="project" value="TreeGrafter"/>
</dbReference>
<evidence type="ECO:0000313" key="4">
    <source>
        <dbReference type="WormBase" id="SRAE_2000062000"/>
    </source>
</evidence>
<dbReference type="Pfam" id="PF00702">
    <property type="entry name" value="Hydrolase"/>
    <property type="match status" value="1"/>
</dbReference>
<reference evidence="3" key="2">
    <citation type="submission" date="2020-12" db="UniProtKB">
        <authorList>
            <consortium name="WormBaseParasite"/>
        </authorList>
    </citation>
    <scope>IDENTIFICATION</scope>
</reference>
<dbReference type="InterPro" id="IPR023198">
    <property type="entry name" value="PGP-like_dom2"/>
</dbReference>
<proteinExistence type="predicted"/>
<dbReference type="RefSeq" id="XP_024505146.1">
    <property type="nucleotide sequence ID" value="XM_024651471.1"/>
</dbReference>
<keyword evidence="2" id="KW-1185">Reference proteome</keyword>
<evidence type="ECO:0000313" key="2">
    <source>
        <dbReference type="Proteomes" id="UP000035682"/>
    </source>
</evidence>
<dbReference type="SFLD" id="SFLDS00003">
    <property type="entry name" value="Haloacid_Dehalogenase"/>
    <property type="match status" value="1"/>
</dbReference>
<dbReference type="InterPro" id="IPR036412">
    <property type="entry name" value="HAD-like_sf"/>
</dbReference>
<dbReference type="PANTHER" id="PTHR18901">
    <property type="entry name" value="2-DEOXYGLUCOSE-6-PHOSPHATE PHOSPHATASE 2"/>
    <property type="match status" value="1"/>
</dbReference>
<dbReference type="OrthoDB" id="40579at2759"/>
<protein>
    <submittedName>
        <fullName evidence="1 3">Pseudouridine-5'-monophosphatase</fullName>
    </submittedName>
</protein>
<dbReference type="Proteomes" id="UP000035682">
    <property type="component" value="Unplaced"/>
</dbReference>
<dbReference type="GeneID" id="36378310"/>
<accession>A0A090L817</accession>
<dbReference type="WBParaSite" id="SRAE_2000062000.1">
    <property type="protein sequence ID" value="SRAE_2000062000.1"/>
    <property type="gene ID" value="WBGene00260816"/>
</dbReference>